<dbReference type="SUPFAM" id="SSF54427">
    <property type="entry name" value="NTF2-like"/>
    <property type="match status" value="1"/>
</dbReference>
<proteinExistence type="predicted"/>
<evidence type="ECO:0000313" key="3">
    <source>
        <dbReference type="Proteomes" id="UP000310314"/>
    </source>
</evidence>
<dbReference type="RefSeq" id="WP_138656552.1">
    <property type="nucleotide sequence ID" value="NZ_VATY01000001.1"/>
</dbReference>
<dbReference type="InterPro" id="IPR032710">
    <property type="entry name" value="NTF2-like_dom_sf"/>
</dbReference>
<dbReference type="OrthoDB" id="271716at2"/>
<dbReference type="AlphaFoldDB" id="A0A5S3PUK2"/>
<comment type="caution">
    <text evidence="2">The sequence shown here is derived from an EMBL/GenBank/DDBJ whole genome shotgun (WGS) entry which is preliminary data.</text>
</comment>
<dbReference type="Proteomes" id="UP000310314">
    <property type="component" value="Unassembled WGS sequence"/>
</dbReference>
<protein>
    <recommendedName>
        <fullName evidence="1">SnoaL-like domain-containing protein</fullName>
    </recommendedName>
</protein>
<accession>A0A5S3PUK2</accession>
<reference evidence="2 3" key="1">
    <citation type="submission" date="2019-05" db="EMBL/GenBank/DDBJ databases">
        <authorList>
            <person name="Zhang J.-Y."/>
            <person name="Feg X."/>
            <person name="Du Z.-J."/>
        </authorList>
    </citation>
    <scope>NUCLEOTIDE SEQUENCE [LARGE SCALE GENOMIC DNA]</scope>
    <source>
        <strain evidence="2 3">RZ26</strain>
    </source>
</reference>
<organism evidence="2 3">
    <name type="scientific">Maribacter algarum</name>
    <name type="common">ex Zhang et al. 2020</name>
    <dbReference type="NCBI Taxonomy" id="2578118"/>
    <lineage>
        <taxon>Bacteria</taxon>
        <taxon>Pseudomonadati</taxon>
        <taxon>Bacteroidota</taxon>
        <taxon>Flavobacteriia</taxon>
        <taxon>Flavobacteriales</taxon>
        <taxon>Flavobacteriaceae</taxon>
        <taxon>Maribacter</taxon>
    </lineage>
</organism>
<dbReference type="Pfam" id="PF13474">
    <property type="entry name" value="SnoaL_3"/>
    <property type="match status" value="1"/>
</dbReference>
<dbReference type="Gene3D" id="3.10.450.50">
    <property type="match status" value="1"/>
</dbReference>
<gene>
    <name evidence="2" type="ORF">FEE95_04095</name>
</gene>
<dbReference type="EMBL" id="VATY01000001">
    <property type="protein sequence ID" value="TMM58620.1"/>
    <property type="molecule type" value="Genomic_DNA"/>
</dbReference>
<name>A0A5S3PUK2_9FLAO</name>
<keyword evidence="3" id="KW-1185">Reference proteome</keyword>
<evidence type="ECO:0000313" key="2">
    <source>
        <dbReference type="EMBL" id="TMM58620.1"/>
    </source>
</evidence>
<sequence length="141" mass="16256">MSILQQRIRKFWNAISERDMDEIRNGYCPDEDTYVVLEGPRLATKGFSMIMKGWGDFVTSSISLDKIIWTEGPYEEIVGDMGWIGGVTDLYISIGDKEIMTTFRSSFVMKKIDGDWKIRHEHVSEAHPDPYGVGDWLKKDK</sequence>
<feature type="domain" description="SnoaL-like" evidence="1">
    <location>
        <begin position="6"/>
        <end position="124"/>
    </location>
</feature>
<evidence type="ECO:0000259" key="1">
    <source>
        <dbReference type="Pfam" id="PF13474"/>
    </source>
</evidence>
<dbReference type="InterPro" id="IPR037401">
    <property type="entry name" value="SnoaL-like"/>
</dbReference>